<comment type="similarity">
    <text evidence="1">Belongs to the short-chain dehydrogenases/reductases (SDR) family.</text>
</comment>
<feature type="transmembrane region" description="Helical" evidence="4">
    <location>
        <begin position="289"/>
        <end position="310"/>
    </location>
</feature>
<proteinExistence type="inferred from homology"/>
<evidence type="ECO:0000256" key="1">
    <source>
        <dbReference type="ARBA" id="ARBA00006484"/>
    </source>
</evidence>
<evidence type="ECO:0000313" key="6">
    <source>
        <dbReference type="Proteomes" id="UP000708208"/>
    </source>
</evidence>
<evidence type="ECO:0000256" key="4">
    <source>
        <dbReference type="SAM" id="Phobius"/>
    </source>
</evidence>
<dbReference type="InterPro" id="IPR051019">
    <property type="entry name" value="VLCFA-Steroid_DH"/>
</dbReference>
<dbReference type="GO" id="GO:0005783">
    <property type="term" value="C:endoplasmic reticulum"/>
    <property type="evidence" value="ECO:0007669"/>
    <property type="project" value="TreeGrafter"/>
</dbReference>
<dbReference type="Proteomes" id="UP000708208">
    <property type="component" value="Unassembled WGS sequence"/>
</dbReference>
<keyword evidence="4" id="KW-1133">Transmembrane helix</keyword>
<gene>
    <name evidence="5" type="ORF">AFUS01_LOCUS29945</name>
</gene>
<evidence type="ECO:0000256" key="3">
    <source>
        <dbReference type="ARBA" id="ARBA00023002"/>
    </source>
</evidence>
<dbReference type="FunFam" id="3.40.50.720:FF:000137">
    <property type="entry name" value="Hydroxysteroid (17-beta) dehydrogenase 3"/>
    <property type="match status" value="1"/>
</dbReference>
<dbReference type="AlphaFoldDB" id="A0A8J2KM22"/>
<accession>A0A8J2KM22</accession>
<dbReference type="GO" id="GO:0016491">
    <property type="term" value="F:oxidoreductase activity"/>
    <property type="evidence" value="ECO:0007669"/>
    <property type="project" value="UniProtKB-KW"/>
</dbReference>
<dbReference type="PANTHER" id="PTHR43899">
    <property type="entry name" value="RH59310P"/>
    <property type="match status" value="1"/>
</dbReference>
<sequence>MLSWGAAIKAFTIFGLNSLEWAGLGITSFIIFYFGYELFNVIYNTWLGQWLGHNTDLRKMGKWAVVTGATDGIGKAYAQELARLGIDVVLISRTLEKLEKTAAEIESQYNVNTKVIAIDFTQGCEIYDKIRKELEDLEVGILINNVGMAYPYPEYFLDMPNGDKLCQDMIFCNVMSVTMMMRVVMPGMAQRRRGVVVNMASLSAITPTPLMSLYGASKAFMDKLTRDLVTEYKDTGIIVQSLLPGYVATNMSRIRISSYTAPSPNEYTQVALKTIGLQTRSAAYPPHRVMMFGMSWGIFFLPNYMSKLAYKTIRQMWLKAKKNQARRAKAQ</sequence>
<organism evidence="5 6">
    <name type="scientific">Allacma fusca</name>
    <dbReference type="NCBI Taxonomy" id="39272"/>
    <lineage>
        <taxon>Eukaryota</taxon>
        <taxon>Metazoa</taxon>
        <taxon>Ecdysozoa</taxon>
        <taxon>Arthropoda</taxon>
        <taxon>Hexapoda</taxon>
        <taxon>Collembola</taxon>
        <taxon>Symphypleona</taxon>
        <taxon>Sminthuridae</taxon>
        <taxon>Allacma</taxon>
    </lineage>
</organism>
<feature type="transmembrane region" description="Helical" evidence="4">
    <location>
        <begin position="195"/>
        <end position="216"/>
    </location>
</feature>
<keyword evidence="2" id="KW-0521">NADP</keyword>
<dbReference type="InterPro" id="IPR002347">
    <property type="entry name" value="SDR_fam"/>
</dbReference>
<feature type="transmembrane region" description="Helical" evidence="4">
    <location>
        <begin position="21"/>
        <end position="43"/>
    </location>
</feature>
<keyword evidence="3" id="KW-0560">Oxidoreductase</keyword>
<keyword evidence="4" id="KW-0472">Membrane</keyword>
<protein>
    <recommendedName>
        <fullName evidence="7">Very-long-chain 3-oxoacyl-CoA reductase</fullName>
    </recommendedName>
</protein>
<comment type="caution">
    <text evidence="5">The sequence shown here is derived from an EMBL/GenBank/DDBJ whole genome shotgun (WGS) entry which is preliminary data.</text>
</comment>
<keyword evidence="4" id="KW-0812">Transmembrane</keyword>
<name>A0A8J2KM22_9HEXA</name>
<evidence type="ECO:0000256" key="2">
    <source>
        <dbReference type="ARBA" id="ARBA00022857"/>
    </source>
</evidence>
<dbReference type="PIRSF" id="PIRSF000126">
    <property type="entry name" value="11-beta-HSD1"/>
    <property type="match status" value="1"/>
</dbReference>
<dbReference type="PANTHER" id="PTHR43899:SF13">
    <property type="entry name" value="RH59310P"/>
    <property type="match status" value="1"/>
</dbReference>
<dbReference type="CDD" id="cd05356">
    <property type="entry name" value="17beta-HSD1_like_SDR_c"/>
    <property type="match status" value="1"/>
</dbReference>
<reference evidence="5" key="1">
    <citation type="submission" date="2021-06" db="EMBL/GenBank/DDBJ databases">
        <authorList>
            <person name="Hodson N. C."/>
            <person name="Mongue J. A."/>
            <person name="Jaron S. K."/>
        </authorList>
    </citation>
    <scope>NUCLEOTIDE SEQUENCE</scope>
</reference>
<dbReference type="EMBL" id="CAJVCH010451607">
    <property type="protein sequence ID" value="CAG7819503.1"/>
    <property type="molecule type" value="Genomic_DNA"/>
</dbReference>
<evidence type="ECO:0000313" key="5">
    <source>
        <dbReference type="EMBL" id="CAG7819503.1"/>
    </source>
</evidence>
<dbReference type="Pfam" id="PF00106">
    <property type="entry name" value="adh_short"/>
    <property type="match status" value="1"/>
</dbReference>
<keyword evidence="6" id="KW-1185">Reference proteome</keyword>
<evidence type="ECO:0008006" key="7">
    <source>
        <dbReference type="Google" id="ProtNLM"/>
    </source>
</evidence>
<dbReference type="OrthoDB" id="5545019at2759"/>